<evidence type="ECO:0000313" key="5">
    <source>
        <dbReference type="Proteomes" id="UP000185608"/>
    </source>
</evidence>
<organism evidence="3 5">
    <name type="scientific">Halodesulfurarchaeum formicicum</name>
    <dbReference type="NCBI Taxonomy" id="1873524"/>
    <lineage>
        <taxon>Archaea</taxon>
        <taxon>Methanobacteriati</taxon>
        <taxon>Methanobacteriota</taxon>
        <taxon>Stenosarchaea group</taxon>
        <taxon>Halobacteria</taxon>
        <taxon>Halobacteriales</taxon>
        <taxon>Halobacteriaceae</taxon>
        <taxon>Halodesulfurarchaeum</taxon>
    </lineage>
</organism>
<dbReference type="GO" id="GO:0005524">
    <property type="term" value="F:ATP binding"/>
    <property type="evidence" value="ECO:0007669"/>
    <property type="project" value="UniProtKB-KW"/>
</dbReference>
<dbReference type="Pfam" id="PF23365">
    <property type="entry name" value="DUF7090"/>
    <property type="match status" value="1"/>
</dbReference>
<dbReference type="GeneID" id="30418677"/>
<dbReference type="PANTHER" id="PTHR43637">
    <property type="entry name" value="UPF0273 PROTEIN TM_0370"/>
    <property type="match status" value="1"/>
</dbReference>
<dbReference type="PATRIC" id="fig|1855411.3.peg.2076"/>
<keyword evidence="3" id="KW-0969">Cilium</keyword>
<evidence type="ECO:0000313" key="3">
    <source>
        <dbReference type="EMBL" id="AOW81231.1"/>
    </source>
</evidence>
<dbReference type="Gene3D" id="3.40.50.300">
    <property type="entry name" value="P-loop containing nucleotide triphosphate hydrolases"/>
    <property type="match status" value="1"/>
</dbReference>
<keyword evidence="1" id="KW-0547">Nucleotide-binding</keyword>
<dbReference type="Proteomes" id="UP000186165">
    <property type="component" value="Chromosome"/>
</dbReference>
<name>A0A1D8S798_9EURY</name>
<keyword evidence="3" id="KW-0966">Cell projection</keyword>
<dbReference type="EMBL" id="CP016070">
    <property type="protein sequence ID" value="AOW81231.1"/>
    <property type="molecule type" value="Genomic_DNA"/>
</dbReference>
<accession>A0A1D8S798</accession>
<dbReference type="Proteomes" id="UP000185608">
    <property type="component" value="Chromosome"/>
</dbReference>
<evidence type="ECO:0000256" key="2">
    <source>
        <dbReference type="ARBA" id="ARBA00022840"/>
    </source>
</evidence>
<dbReference type="OrthoDB" id="191154at2157"/>
<evidence type="ECO:0000256" key="1">
    <source>
        <dbReference type="ARBA" id="ARBA00022741"/>
    </source>
</evidence>
<dbReference type="AlphaFoldDB" id="A0A1D8S798"/>
<dbReference type="InterPro" id="IPR055516">
    <property type="entry name" value="DUF7090"/>
</dbReference>
<dbReference type="KEGG" id="hhsr:HSR6_2147"/>
<protein>
    <submittedName>
        <fullName evidence="3">ATPase involved in flagella biogenesis</fullName>
    </submittedName>
</protein>
<reference evidence="4" key="3">
    <citation type="journal article" date="2017" name="ISME J.">
        <title>Discovery of anaerobic lithoheterotrophic haloarchaea, ubiquitous in hypersaline habitats.</title>
        <authorList>
            <person name="Sorokin D.Y."/>
            <person name="Messina E."/>
            <person name="Smedile F."/>
            <person name="Roman P."/>
            <person name="Damste J.S.S."/>
            <person name="Ciordia S."/>
            <person name="Mena M.C."/>
            <person name="Ferrer M."/>
            <person name="Golyshin P.N."/>
            <person name="Kublanov I.V."/>
            <person name="Samarov N.I."/>
            <person name="Toshchakov S.V."/>
            <person name="La Cono V."/>
            <person name="Yakimov M.M."/>
        </authorList>
    </citation>
    <scope>NUCLEOTIDE SEQUENCE</scope>
    <source>
        <strain evidence="4">HSR6</strain>
    </source>
</reference>
<dbReference type="EMBL" id="CP016804">
    <property type="protein sequence ID" value="APE96574.1"/>
    <property type="molecule type" value="Genomic_DNA"/>
</dbReference>
<reference evidence="6" key="2">
    <citation type="submission" date="2016-08" db="EMBL/GenBank/DDBJ databases">
        <title>Discovery of first anaerobic lithoheterotrophic haloarchae widely represented in hypersaline habitats.</title>
        <authorList>
            <person name="Sorokin D.Y."/>
            <person name="Kublanov I.V."/>
            <person name="Roman P."/>
            <person name="Sinninghe Damste J.S."/>
            <person name="Golyshin P.N."/>
            <person name="Rojo D."/>
            <person name="Ciordia S."/>
            <person name="Mena Md.C."/>
            <person name="Ferrer M."/>
            <person name="Smedile F."/>
            <person name="Messina E."/>
            <person name="La Cono V."/>
            <person name="Yakimov M.M."/>
        </authorList>
    </citation>
    <scope>NUCLEOTIDE SEQUENCE [LARGE SCALE GENOMIC DNA]</scope>
    <source>
        <strain evidence="6">HSR6</strain>
    </source>
</reference>
<reference evidence="3 5" key="1">
    <citation type="submission" date="2016-06" db="EMBL/GenBank/DDBJ databases">
        <title>Discovery of anaerobic lithoheterotrophic haloarchaeon capable of sulfur respiration by hydrogen and formate.</title>
        <authorList>
            <person name="Sorokin D.Y."/>
            <person name="Kublanov I.V."/>
            <person name="Roman P."/>
            <person name="Sinninghe Damste J.S."/>
            <person name="Golyshin P.N."/>
            <person name="Rojo D."/>
            <person name="Ciordia S."/>
            <person name="Mena Md.C."/>
            <person name="Ferrer M."/>
            <person name="Smedile F."/>
            <person name="Messina E."/>
            <person name="La Cono V."/>
            <person name="Yakimov M.M."/>
        </authorList>
    </citation>
    <scope>NUCLEOTIDE SEQUENCE [LARGE SCALE GENOMIC DNA]</scope>
    <source>
        <strain evidence="3 5">HTSR1</strain>
    </source>
</reference>
<proteinExistence type="predicted"/>
<keyword evidence="2" id="KW-0067">ATP-binding</keyword>
<keyword evidence="3" id="KW-0282">Flagellum</keyword>
<keyword evidence="6" id="KW-1185">Reference proteome</keyword>
<accession>A0A1J1AEK9</accession>
<evidence type="ECO:0000313" key="4">
    <source>
        <dbReference type="EMBL" id="APE96574.1"/>
    </source>
</evidence>
<dbReference type="KEGG" id="halh:HTSR_2071"/>
<gene>
    <name evidence="4" type="ORF">HSR6_2147</name>
    <name evidence="3" type="ORF">HTSR_2071</name>
</gene>
<dbReference type="RefSeq" id="WP_070365872.1">
    <property type="nucleotide sequence ID" value="NZ_CP016070.1"/>
</dbReference>
<evidence type="ECO:0000313" key="6">
    <source>
        <dbReference type="Proteomes" id="UP000186165"/>
    </source>
</evidence>
<dbReference type="InterPro" id="IPR027417">
    <property type="entry name" value="P-loop_NTPase"/>
</dbReference>
<sequence length="192" mass="20588">MAYDLAIDGAPTTVAAGTSILLKHPSIGGTDPIDTGFLRPGNERALVVSTRTTAREVAEKLAHYGVDTDRTAILDTLSIDRGYSRRRQQGVQYVSAPDDVAGIVEAVEAFLSERQSGGRLSFDSISELAYYAGEDAAASALAQLSELVAENDAVALFHVSPEVHENTVLERFERACNAVIELSADGQMRTQF</sequence>